<dbReference type="GO" id="GO:0006508">
    <property type="term" value="P:proteolysis"/>
    <property type="evidence" value="ECO:0007669"/>
    <property type="project" value="UniProtKB-KW"/>
</dbReference>
<keyword evidence="6" id="KW-0482">Metalloprotease</keyword>
<dbReference type="AlphaFoldDB" id="A0A563VVM9"/>
<dbReference type="GO" id="GO:0007155">
    <property type="term" value="P:cell adhesion"/>
    <property type="evidence" value="ECO:0007669"/>
    <property type="project" value="InterPro"/>
</dbReference>
<comment type="cofactor">
    <cofactor evidence="1">
        <name>Zn(2+)</name>
        <dbReference type="ChEBI" id="CHEBI:29105"/>
    </cofactor>
</comment>
<evidence type="ECO:0008006" key="9">
    <source>
        <dbReference type="Google" id="ProtNLM"/>
    </source>
</evidence>
<proteinExistence type="predicted"/>
<dbReference type="InterPro" id="IPR001577">
    <property type="entry name" value="Peptidase_M8"/>
</dbReference>
<evidence type="ECO:0000256" key="6">
    <source>
        <dbReference type="ARBA" id="ARBA00023049"/>
    </source>
</evidence>
<dbReference type="EMBL" id="CAACVJ010000268">
    <property type="protein sequence ID" value="VEP15509.1"/>
    <property type="molecule type" value="Genomic_DNA"/>
</dbReference>
<keyword evidence="5" id="KW-0862">Zinc</keyword>
<name>A0A563VVM9_9CYAN</name>
<accession>A0A563VVM9</accession>
<evidence type="ECO:0000256" key="5">
    <source>
        <dbReference type="ARBA" id="ARBA00022833"/>
    </source>
</evidence>
<organism evidence="7 8">
    <name type="scientific">Hyella patelloides LEGE 07179</name>
    <dbReference type="NCBI Taxonomy" id="945734"/>
    <lineage>
        <taxon>Bacteria</taxon>
        <taxon>Bacillati</taxon>
        <taxon>Cyanobacteriota</taxon>
        <taxon>Cyanophyceae</taxon>
        <taxon>Pleurocapsales</taxon>
        <taxon>Hyellaceae</taxon>
        <taxon>Hyella</taxon>
    </lineage>
</organism>
<dbReference type="GO" id="GO:0004222">
    <property type="term" value="F:metalloendopeptidase activity"/>
    <property type="evidence" value="ECO:0007669"/>
    <property type="project" value="InterPro"/>
</dbReference>
<dbReference type="RefSeq" id="WP_222426970.1">
    <property type="nucleotide sequence ID" value="NZ_LR213794.1"/>
</dbReference>
<dbReference type="Gene3D" id="3.90.132.10">
    <property type="entry name" value="Leishmanolysin , domain 2"/>
    <property type="match status" value="1"/>
</dbReference>
<evidence type="ECO:0000313" key="8">
    <source>
        <dbReference type="Proteomes" id="UP000320055"/>
    </source>
</evidence>
<protein>
    <recommendedName>
        <fullName evidence="9">Leishmanolysin</fullName>
    </recommendedName>
</protein>
<keyword evidence="4" id="KW-0378">Hydrolase</keyword>
<dbReference type="Pfam" id="PF01457">
    <property type="entry name" value="Peptidase_M8"/>
    <property type="match status" value="1"/>
</dbReference>
<evidence type="ECO:0000256" key="3">
    <source>
        <dbReference type="ARBA" id="ARBA00022723"/>
    </source>
</evidence>
<dbReference type="SUPFAM" id="SSF55486">
    <property type="entry name" value="Metalloproteases ('zincins'), catalytic domain"/>
    <property type="match status" value="1"/>
</dbReference>
<dbReference type="GO" id="GO:0046872">
    <property type="term" value="F:metal ion binding"/>
    <property type="evidence" value="ECO:0007669"/>
    <property type="project" value="UniProtKB-KW"/>
</dbReference>
<dbReference type="GO" id="GO:0016020">
    <property type="term" value="C:membrane"/>
    <property type="evidence" value="ECO:0007669"/>
    <property type="project" value="InterPro"/>
</dbReference>
<evidence type="ECO:0000313" key="7">
    <source>
        <dbReference type="EMBL" id="VEP15509.1"/>
    </source>
</evidence>
<keyword evidence="2" id="KW-0645">Protease</keyword>
<evidence type="ECO:0000256" key="2">
    <source>
        <dbReference type="ARBA" id="ARBA00022670"/>
    </source>
</evidence>
<keyword evidence="8" id="KW-1185">Reference proteome</keyword>
<gene>
    <name evidence="7" type="ORF">H1P_340035</name>
</gene>
<keyword evidence="3" id="KW-0479">Metal-binding</keyword>
<evidence type="ECO:0000256" key="1">
    <source>
        <dbReference type="ARBA" id="ARBA00001947"/>
    </source>
</evidence>
<evidence type="ECO:0000256" key="4">
    <source>
        <dbReference type="ARBA" id="ARBA00022801"/>
    </source>
</evidence>
<dbReference type="Proteomes" id="UP000320055">
    <property type="component" value="Unassembled WGS sequence"/>
</dbReference>
<reference evidence="7 8" key="1">
    <citation type="submission" date="2019-01" db="EMBL/GenBank/DDBJ databases">
        <authorList>
            <person name="Brito A."/>
        </authorList>
    </citation>
    <scope>NUCLEOTIDE SEQUENCE [LARGE SCALE GENOMIC DNA]</scope>
    <source>
        <strain evidence="7">1</strain>
    </source>
</reference>
<sequence length="138" mass="14317">MNSLEANGNLDETILHEMGHVLGIGTLWSRSGLLVGAGGANPRFTGAEATAEYNRIFGVNESSVPVENTGGPGTRDGHWRESVFGEELMTGFLDGSLPLSRVTAASLGDIGYEVDLDAADSFVPSGIDFASDSSAAIV</sequence>